<protein>
    <submittedName>
        <fullName evidence="2">PaaI family thioesterase</fullName>
        <ecNumber evidence="2">3.1.2.-</ecNumber>
    </submittedName>
</protein>
<evidence type="ECO:0000313" key="2">
    <source>
        <dbReference type="EMBL" id="MFF3572855.1"/>
    </source>
</evidence>
<evidence type="ECO:0000313" key="3">
    <source>
        <dbReference type="Proteomes" id="UP001601992"/>
    </source>
</evidence>
<dbReference type="EMBL" id="JBIAQY010000015">
    <property type="protein sequence ID" value="MFF3572855.1"/>
    <property type="molecule type" value="Genomic_DNA"/>
</dbReference>
<gene>
    <name evidence="2" type="ORF">ACFYXQ_34325</name>
</gene>
<dbReference type="InterPro" id="IPR029069">
    <property type="entry name" value="HotDog_dom_sf"/>
</dbReference>
<evidence type="ECO:0000256" key="1">
    <source>
        <dbReference type="SAM" id="MobiDB-lite"/>
    </source>
</evidence>
<sequence length="194" mass="21044">MTDHTGTPPPDAVTVPWSVVPDYHCFGCSPHNSSGLGLRFTRHADGLQARFRLDRRFESYPGVVHGGLIGVICDEVMGNLIVLARRVPAFTVSQRTRFLTPLLVERNYRCVATLSADNDGTIGAVADILDEEDGLCASSSAVYRPFVLADVRHQLTLGDADVARLEHALSTPDTHFAPDTPSGSKTLHRNGVHT</sequence>
<dbReference type="GO" id="GO:0016787">
    <property type="term" value="F:hydrolase activity"/>
    <property type="evidence" value="ECO:0007669"/>
    <property type="project" value="UniProtKB-KW"/>
</dbReference>
<dbReference type="Proteomes" id="UP001601992">
    <property type="component" value="Unassembled WGS sequence"/>
</dbReference>
<keyword evidence="3" id="KW-1185">Reference proteome</keyword>
<feature type="region of interest" description="Disordered" evidence="1">
    <location>
        <begin position="172"/>
        <end position="194"/>
    </location>
</feature>
<name>A0ABW6SBQ5_9NOCA</name>
<comment type="caution">
    <text evidence="2">The sequence shown here is derived from an EMBL/GenBank/DDBJ whole genome shotgun (WGS) entry which is preliminary data.</text>
</comment>
<accession>A0ABW6SBQ5</accession>
<dbReference type="RefSeq" id="WP_051193079.1">
    <property type="nucleotide sequence ID" value="NZ_JBIAQY010000015.1"/>
</dbReference>
<dbReference type="Gene3D" id="3.10.129.10">
    <property type="entry name" value="Hotdog Thioesterase"/>
    <property type="match status" value="1"/>
</dbReference>
<reference evidence="2 3" key="1">
    <citation type="submission" date="2024-10" db="EMBL/GenBank/DDBJ databases">
        <title>The Natural Products Discovery Center: Release of the First 8490 Sequenced Strains for Exploring Actinobacteria Biosynthetic Diversity.</title>
        <authorList>
            <person name="Kalkreuter E."/>
            <person name="Kautsar S.A."/>
            <person name="Yang D."/>
            <person name="Bader C.D."/>
            <person name="Teijaro C.N."/>
            <person name="Fluegel L."/>
            <person name="Davis C.M."/>
            <person name="Simpson J.R."/>
            <person name="Lauterbach L."/>
            <person name="Steele A.D."/>
            <person name="Gui C."/>
            <person name="Meng S."/>
            <person name="Li G."/>
            <person name="Viehrig K."/>
            <person name="Ye F."/>
            <person name="Su P."/>
            <person name="Kiefer A.F."/>
            <person name="Nichols A."/>
            <person name="Cepeda A.J."/>
            <person name="Yan W."/>
            <person name="Fan B."/>
            <person name="Jiang Y."/>
            <person name="Adhikari A."/>
            <person name="Zheng C.-J."/>
            <person name="Schuster L."/>
            <person name="Cowan T.M."/>
            <person name="Smanski M.J."/>
            <person name="Chevrette M.G."/>
            <person name="De Carvalho L.P.S."/>
            <person name="Shen B."/>
        </authorList>
    </citation>
    <scope>NUCLEOTIDE SEQUENCE [LARGE SCALE GENOMIC DNA]</scope>
    <source>
        <strain evidence="2 3">NPDC002593</strain>
    </source>
</reference>
<organism evidence="2 3">
    <name type="scientific">Nocardia jiangxiensis</name>
    <dbReference type="NCBI Taxonomy" id="282685"/>
    <lineage>
        <taxon>Bacteria</taxon>
        <taxon>Bacillati</taxon>
        <taxon>Actinomycetota</taxon>
        <taxon>Actinomycetes</taxon>
        <taxon>Mycobacteriales</taxon>
        <taxon>Nocardiaceae</taxon>
        <taxon>Nocardia</taxon>
    </lineage>
</organism>
<proteinExistence type="predicted"/>
<dbReference type="CDD" id="cd03443">
    <property type="entry name" value="PaaI_thioesterase"/>
    <property type="match status" value="1"/>
</dbReference>
<dbReference type="SUPFAM" id="SSF54637">
    <property type="entry name" value="Thioesterase/thiol ester dehydrase-isomerase"/>
    <property type="match status" value="1"/>
</dbReference>
<dbReference type="EC" id="3.1.2.-" evidence="2"/>
<keyword evidence="2" id="KW-0378">Hydrolase</keyword>